<dbReference type="GO" id="GO:0016020">
    <property type="term" value="C:membrane"/>
    <property type="evidence" value="ECO:0007669"/>
    <property type="project" value="UniProtKB-SubCell"/>
</dbReference>
<keyword evidence="13" id="KW-1185">Reference proteome</keyword>
<feature type="transmembrane region" description="Helical" evidence="11">
    <location>
        <begin position="76"/>
        <end position="98"/>
    </location>
</feature>
<proteinExistence type="inferred from homology"/>
<dbReference type="AlphaFoldDB" id="A0A6J2RLX0"/>
<feature type="signal peptide" evidence="12">
    <location>
        <begin position="1"/>
        <end position="32"/>
    </location>
</feature>
<gene>
    <name evidence="14" type="primary">slc39a13</name>
</gene>
<dbReference type="InterPro" id="IPR003689">
    <property type="entry name" value="ZIP"/>
</dbReference>
<evidence type="ECO:0000256" key="6">
    <source>
        <dbReference type="ARBA" id="ARBA00023136"/>
    </source>
</evidence>
<keyword evidence="4" id="KW-0862">Zinc</keyword>
<dbReference type="GO" id="GO:0005385">
    <property type="term" value="F:zinc ion transmembrane transporter activity"/>
    <property type="evidence" value="ECO:0007669"/>
    <property type="project" value="TreeGrafter"/>
</dbReference>
<keyword evidence="4" id="KW-0406">Ion transport</keyword>
<keyword evidence="3 11" id="KW-0812">Transmembrane</keyword>
<evidence type="ECO:0000313" key="14">
    <source>
        <dbReference type="RefSeq" id="XP_029310984.1"/>
    </source>
</evidence>
<evidence type="ECO:0000256" key="7">
    <source>
        <dbReference type="ARBA" id="ARBA00034634"/>
    </source>
</evidence>
<dbReference type="PANTHER" id="PTHR16950:SF16">
    <property type="entry name" value="ZINC TRANSPORTER ZIP13"/>
    <property type="match status" value="1"/>
</dbReference>
<comment type="subcellular location">
    <subcellularLocation>
        <location evidence="1">Membrane</location>
        <topology evidence="1">Multi-pass membrane protein</topology>
    </subcellularLocation>
</comment>
<feature type="transmembrane region" description="Helical" evidence="11">
    <location>
        <begin position="361"/>
        <end position="382"/>
    </location>
</feature>
<dbReference type="InParanoid" id="A0A6J2RLX0"/>
<dbReference type="GO" id="GO:0006882">
    <property type="term" value="P:intracellular zinc ion homeostasis"/>
    <property type="evidence" value="ECO:0007669"/>
    <property type="project" value="TreeGrafter"/>
</dbReference>
<evidence type="ECO:0000256" key="4">
    <source>
        <dbReference type="ARBA" id="ARBA00022906"/>
    </source>
</evidence>
<keyword evidence="5 11" id="KW-1133">Transmembrane helix</keyword>
<dbReference type="Pfam" id="PF02535">
    <property type="entry name" value="Zip"/>
    <property type="match status" value="1"/>
</dbReference>
<dbReference type="PANTHER" id="PTHR16950">
    <property type="entry name" value="ZINC TRANSPORTER SLC39A7 HISTIDINE-RICH MEMBRANE PROTEIN KE4"/>
    <property type="match status" value="1"/>
</dbReference>
<sequence length="383" mass="40636">MKGGSCRKPNWAVAALFIPVTLLVLTSRGASSSHKMTQTAMAHATASAAGPGTGLMEDLPCLRAVANFLSSEHAHVWLLSLVGSVAVGLSGIFPLLVIPIEAGAALKTEAGGQKLKQLLSFAIGGLLGDVFLHLLPEVWALSASSAGKHNHYMTQGLWIIVGLLAFLLLEKMFPDQHSHEEDPTSNSDLNSNTALQSNSDFSGKAVASLRNGHHAESWKSSKQQSLQERSEKIKTSGYLNLLANCIDNFTHGLAVAGSFMVSKKVGFLTTFAILLHEIPHEVGDFAILLRAGFDRWSAARMQLSTALVGVLGACFALCAQSPKGTENATAWILPFTSGGFLYIALVNVVPDLLEESSLRQSLLQILLIVCGVAVMAVLSAIVD</sequence>
<dbReference type="KEGG" id="cgob:115023831"/>
<dbReference type="FunCoup" id="A0A6J2RLX0">
    <property type="interactions" value="577"/>
</dbReference>
<evidence type="ECO:0000256" key="12">
    <source>
        <dbReference type="SAM" id="SignalP"/>
    </source>
</evidence>
<reference evidence="14" key="1">
    <citation type="submission" date="2025-08" db="UniProtKB">
        <authorList>
            <consortium name="RefSeq"/>
        </authorList>
    </citation>
    <scope>IDENTIFICATION</scope>
</reference>
<accession>A0A6J2RLX0</accession>
<feature type="transmembrane region" description="Helical" evidence="11">
    <location>
        <begin position="152"/>
        <end position="169"/>
    </location>
</feature>
<evidence type="ECO:0000256" key="10">
    <source>
        <dbReference type="ARBA" id="ARBA00042972"/>
    </source>
</evidence>
<evidence type="ECO:0000256" key="9">
    <source>
        <dbReference type="ARBA" id="ARBA00042542"/>
    </source>
</evidence>
<feature type="transmembrane region" description="Helical" evidence="11">
    <location>
        <begin position="118"/>
        <end position="140"/>
    </location>
</feature>
<evidence type="ECO:0000256" key="11">
    <source>
        <dbReference type="SAM" id="Phobius"/>
    </source>
</evidence>
<evidence type="ECO:0000256" key="3">
    <source>
        <dbReference type="ARBA" id="ARBA00022692"/>
    </source>
</evidence>
<evidence type="ECO:0000256" key="5">
    <source>
        <dbReference type="ARBA" id="ARBA00022989"/>
    </source>
</evidence>
<comment type="similarity">
    <text evidence="2">Belongs to the ZIP transporter (TC 2.A.5) family.</text>
</comment>
<name>A0A6J2RLX0_COTGO</name>
<keyword evidence="4" id="KW-0864">Zinc transport</keyword>
<evidence type="ECO:0000256" key="2">
    <source>
        <dbReference type="ARBA" id="ARBA00006939"/>
    </source>
</evidence>
<dbReference type="CTD" id="91252"/>
<feature type="chain" id="PRO_5027068449" description="Zinc transporter ZIP13" evidence="12">
    <location>
        <begin position="33"/>
        <end position="383"/>
    </location>
</feature>
<organism evidence="13 14">
    <name type="scientific">Cottoperca gobio</name>
    <name type="common">Frogmouth</name>
    <name type="synonym">Aphritis gobio</name>
    <dbReference type="NCBI Taxonomy" id="56716"/>
    <lineage>
        <taxon>Eukaryota</taxon>
        <taxon>Metazoa</taxon>
        <taxon>Chordata</taxon>
        <taxon>Craniata</taxon>
        <taxon>Vertebrata</taxon>
        <taxon>Euteleostomi</taxon>
        <taxon>Actinopterygii</taxon>
        <taxon>Neopterygii</taxon>
        <taxon>Teleostei</taxon>
        <taxon>Neoteleostei</taxon>
        <taxon>Acanthomorphata</taxon>
        <taxon>Eupercaria</taxon>
        <taxon>Perciformes</taxon>
        <taxon>Notothenioidei</taxon>
        <taxon>Bovichtidae</taxon>
        <taxon>Cottoperca</taxon>
    </lineage>
</organism>
<keyword evidence="4" id="KW-0813">Transport</keyword>
<dbReference type="Proteomes" id="UP000504630">
    <property type="component" value="Chromosome 3"/>
</dbReference>
<keyword evidence="12" id="KW-0732">Signal</keyword>
<evidence type="ECO:0000256" key="1">
    <source>
        <dbReference type="ARBA" id="ARBA00004141"/>
    </source>
</evidence>
<dbReference type="GeneID" id="115023831"/>
<comment type="catalytic activity">
    <reaction evidence="7">
        <text>Zn(2+)(in) = Zn(2+)(out)</text>
        <dbReference type="Rhea" id="RHEA:29351"/>
        <dbReference type="ChEBI" id="CHEBI:29105"/>
    </reaction>
</comment>
<evidence type="ECO:0000256" key="8">
    <source>
        <dbReference type="ARBA" id="ARBA00040592"/>
    </source>
</evidence>
<dbReference type="RefSeq" id="XP_029310984.1">
    <property type="nucleotide sequence ID" value="XM_029455124.1"/>
</dbReference>
<evidence type="ECO:0000313" key="13">
    <source>
        <dbReference type="Proteomes" id="UP000504630"/>
    </source>
</evidence>
<feature type="transmembrane region" description="Helical" evidence="11">
    <location>
        <begin position="328"/>
        <end position="349"/>
    </location>
</feature>
<dbReference type="OrthoDB" id="200954at2759"/>
<keyword evidence="6 11" id="KW-0472">Membrane</keyword>
<protein>
    <recommendedName>
        <fullName evidence="8">Zinc transporter ZIP13</fullName>
    </recommendedName>
    <alternativeName>
        <fullName evidence="9">Solute carrier family 39 member 13</fullName>
    </alternativeName>
    <alternativeName>
        <fullName evidence="10">Zrt- and Irt-like protein 13</fullName>
    </alternativeName>
</protein>